<dbReference type="RefSeq" id="WP_238472773.1">
    <property type="nucleotide sequence ID" value="NZ_AWQQ01000017.1"/>
</dbReference>
<feature type="transmembrane region" description="Helical" evidence="1">
    <location>
        <begin position="82"/>
        <end position="100"/>
    </location>
</feature>
<sequence length="115" mass="12217">MAVLFLTLTLTKLKGEWAGARGNYSATFAVGFLLSLYFQVVLGYNSQSAVSMAIVTLLLAVYVGNVKLSQAPVDLLLKGTKTVFMVFTVICFVGIFASLARGKNSSQTGKSNLPG</sequence>
<keyword evidence="1" id="KW-1133">Transmembrane helix</keyword>
<comment type="caution">
    <text evidence="2">The sequence shown here is derived from an EMBL/GenBank/DDBJ whole genome shotgun (WGS) entry which is preliminary data.</text>
</comment>
<gene>
    <name evidence="2" type="ORF">P378_02505</name>
</gene>
<organism evidence="2 3">
    <name type="scientific">Desulforamulus profundi</name>
    <dbReference type="NCBI Taxonomy" id="1383067"/>
    <lineage>
        <taxon>Bacteria</taxon>
        <taxon>Bacillati</taxon>
        <taxon>Bacillota</taxon>
        <taxon>Clostridia</taxon>
        <taxon>Eubacteriales</taxon>
        <taxon>Peptococcaceae</taxon>
        <taxon>Desulforamulus</taxon>
    </lineage>
</organism>
<keyword evidence="3" id="KW-1185">Reference proteome</keyword>
<dbReference type="Proteomes" id="UP000222564">
    <property type="component" value="Unassembled WGS sequence"/>
</dbReference>
<name>A0A2C6MJC1_9FIRM</name>
<keyword evidence="1" id="KW-0472">Membrane</keyword>
<dbReference type="EMBL" id="AWQQ01000017">
    <property type="protein sequence ID" value="PHJ39663.1"/>
    <property type="molecule type" value="Genomic_DNA"/>
</dbReference>
<proteinExistence type="predicted"/>
<keyword evidence="1" id="KW-0812">Transmembrane</keyword>
<evidence type="ECO:0000256" key="1">
    <source>
        <dbReference type="SAM" id="Phobius"/>
    </source>
</evidence>
<feature type="transmembrane region" description="Helical" evidence="1">
    <location>
        <begin position="25"/>
        <end position="42"/>
    </location>
</feature>
<accession>A0A2C6MJC1</accession>
<reference evidence="2 3" key="1">
    <citation type="submission" date="2013-09" db="EMBL/GenBank/DDBJ databases">
        <title>Biodegradation of hydrocarbons in the deep terrestrial subsurface : characterization of a microbial consortium composed of two Desulfotomaculum species originating from a deep geological formation.</title>
        <authorList>
            <person name="Aullo T."/>
            <person name="Berlendis S."/>
            <person name="Lascourreges J.-F."/>
            <person name="Dessort D."/>
            <person name="Saint-Laurent S."/>
            <person name="Schraauwers B."/>
            <person name="Mas J."/>
            <person name="Magot M."/>
            <person name="Ranchou-Peyruse A."/>
        </authorList>
    </citation>
    <scope>NUCLEOTIDE SEQUENCE [LARGE SCALE GENOMIC DNA]</scope>
    <source>
        <strain evidence="2 3">Bs107</strain>
    </source>
</reference>
<evidence type="ECO:0000313" key="2">
    <source>
        <dbReference type="EMBL" id="PHJ39663.1"/>
    </source>
</evidence>
<feature type="transmembrane region" description="Helical" evidence="1">
    <location>
        <begin position="49"/>
        <end position="70"/>
    </location>
</feature>
<protein>
    <submittedName>
        <fullName evidence="2">Uncharacterized protein</fullName>
    </submittedName>
</protein>
<evidence type="ECO:0000313" key="3">
    <source>
        <dbReference type="Proteomes" id="UP000222564"/>
    </source>
</evidence>
<dbReference type="AlphaFoldDB" id="A0A2C6MJC1"/>